<evidence type="ECO:0000313" key="14">
    <source>
        <dbReference type="EMBL" id="KAI9256619.1"/>
    </source>
</evidence>
<evidence type="ECO:0000256" key="5">
    <source>
        <dbReference type="ARBA" id="ARBA00022787"/>
    </source>
</evidence>
<evidence type="ECO:0000256" key="8">
    <source>
        <dbReference type="ARBA" id="ARBA00023027"/>
    </source>
</evidence>
<dbReference type="CDD" id="cd06183">
    <property type="entry name" value="cyt_b5_reduct_like"/>
    <property type="match status" value="1"/>
</dbReference>
<dbReference type="PANTHER" id="PTHR19370">
    <property type="entry name" value="NADH-CYTOCHROME B5 REDUCTASE"/>
    <property type="match status" value="1"/>
</dbReference>
<feature type="binding site" evidence="11">
    <location>
        <position position="96"/>
    </location>
    <ligand>
        <name>FAD</name>
        <dbReference type="ChEBI" id="CHEBI:57692"/>
    </ligand>
</feature>
<feature type="binding site" evidence="11">
    <location>
        <position position="162"/>
    </location>
    <ligand>
        <name>FAD</name>
        <dbReference type="ChEBI" id="CHEBI:57692"/>
    </ligand>
</feature>
<dbReference type="SUPFAM" id="SSF63380">
    <property type="entry name" value="Riboflavin synthase domain-like"/>
    <property type="match status" value="1"/>
</dbReference>
<dbReference type="AlphaFoldDB" id="A0AAD5JVU0"/>
<keyword evidence="4 11" id="KW-0285">Flavoprotein</keyword>
<keyword evidence="5" id="KW-0472">Membrane</keyword>
<evidence type="ECO:0000259" key="13">
    <source>
        <dbReference type="PROSITE" id="PS51384"/>
    </source>
</evidence>
<dbReference type="Gene3D" id="3.40.50.80">
    <property type="entry name" value="Nucleotide-binding domain of ferredoxin-NADP reductase (FNR) module"/>
    <property type="match status" value="1"/>
</dbReference>
<dbReference type="InterPro" id="IPR001834">
    <property type="entry name" value="CBR-like"/>
</dbReference>
<keyword evidence="6 11" id="KW-0274">FAD</keyword>
<keyword evidence="15" id="KW-1185">Reference proteome</keyword>
<dbReference type="FunFam" id="2.40.30.10:FF:000032">
    <property type="entry name" value="NADH-cytochrome b5 reductase"/>
    <property type="match status" value="1"/>
</dbReference>
<feature type="domain" description="FAD-binding FR-type" evidence="13">
    <location>
        <begin position="37"/>
        <end position="145"/>
    </location>
</feature>
<feature type="binding site" evidence="11">
    <location>
        <position position="94"/>
    </location>
    <ligand>
        <name>FAD</name>
        <dbReference type="ChEBI" id="CHEBI:57692"/>
    </ligand>
</feature>
<accession>A0AAD5JVU0</accession>
<reference evidence="14" key="2">
    <citation type="submission" date="2023-02" db="EMBL/GenBank/DDBJ databases">
        <authorList>
            <consortium name="DOE Joint Genome Institute"/>
            <person name="Mondo S.J."/>
            <person name="Chang Y."/>
            <person name="Wang Y."/>
            <person name="Ahrendt S."/>
            <person name="Andreopoulos W."/>
            <person name="Barry K."/>
            <person name="Beard J."/>
            <person name="Benny G.L."/>
            <person name="Blankenship S."/>
            <person name="Bonito G."/>
            <person name="Cuomo C."/>
            <person name="Desiro A."/>
            <person name="Gervers K.A."/>
            <person name="Hundley H."/>
            <person name="Kuo A."/>
            <person name="LaButti K."/>
            <person name="Lang B.F."/>
            <person name="Lipzen A."/>
            <person name="O'Donnell K."/>
            <person name="Pangilinan J."/>
            <person name="Reynolds N."/>
            <person name="Sandor L."/>
            <person name="Smith M.W."/>
            <person name="Tsang A."/>
            <person name="Grigoriev I.V."/>
            <person name="Stajich J.E."/>
            <person name="Spatafora J.W."/>
        </authorList>
    </citation>
    <scope>NUCLEOTIDE SEQUENCE</scope>
    <source>
        <strain evidence="14">RSA 2281</strain>
    </source>
</reference>
<comment type="catalytic activity">
    <reaction evidence="10 12">
        <text>2 Fe(III)-[cytochrome b5] + NADH = 2 Fe(II)-[cytochrome b5] + NAD(+) + H(+)</text>
        <dbReference type="Rhea" id="RHEA:46680"/>
        <dbReference type="Rhea" id="RHEA-COMP:10438"/>
        <dbReference type="Rhea" id="RHEA-COMP:10439"/>
        <dbReference type="ChEBI" id="CHEBI:15378"/>
        <dbReference type="ChEBI" id="CHEBI:29033"/>
        <dbReference type="ChEBI" id="CHEBI:29034"/>
        <dbReference type="ChEBI" id="CHEBI:57540"/>
        <dbReference type="ChEBI" id="CHEBI:57945"/>
        <dbReference type="EC" id="1.6.2.2"/>
    </reaction>
</comment>
<feature type="binding site" evidence="11">
    <location>
        <position position="111"/>
    </location>
    <ligand>
        <name>FAD</name>
        <dbReference type="ChEBI" id="CHEBI:57692"/>
    </ligand>
</feature>
<keyword evidence="5" id="KW-1000">Mitochondrion outer membrane</keyword>
<organism evidence="14 15">
    <name type="scientific">Phascolomyces articulosus</name>
    <dbReference type="NCBI Taxonomy" id="60185"/>
    <lineage>
        <taxon>Eukaryota</taxon>
        <taxon>Fungi</taxon>
        <taxon>Fungi incertae sedis</taxon>
        <taxon>Mucoromycota</taxon>
        <taxon>Mucoromycotina</taxon>
        <taxon>Mucoromycetes</taxon>
        <taxon>Mucorales</taxon>
        <taxon>Lichtheimiaceae</taxon>
        <taxon>Phascolomyces</taxon>
    </lineage>
</organism>
<evidence type="ECO:0000256" key="1">
    <source>
        <dbReference type="ARBA" id="ARBA00001974"/>
    </source>
</evidence>
<dbReference type="Pfam" id="PF00970">
    <property type="entry name" value="FAD_binding_6"/>
    <property type="match status" value="1"/>
</dbReference>
<dbReference type="PRINTS" id="PR00406">
    <property type="entry name" value="CYTB5RDTASE"/>
</dbReference>
<reference evidence="14" key="1">
    <citation type="journal article" date="2022" name="IScience">
        <title>Evolution of zygomycete secretomes and the origins of terrestrial fungal ecologies.</title>
        <authorList>
            <person name="Chang Y."/>
            <person name="Wang Y."/>
            <person name="Mondo S."/>
            <person name="Ahrendt S."/>
            <person name="Andreopoulos W."/>
            <person name="Barry K."/>
            <person name="Beard J."/>
            <person name="Benny G.L."/>
            <person name="Blankenship S."/>
            <person name="Bonito G."/>
            <person name="Cuomo C."/>
            <person name="Desiro A."/>
            <person name="Gervers K.A."/>
            <person name="Hundley H."/>
            <person name="Kuo A."/>
            <person name="LaButti K."/>
            <person name="Lang B.F."/>
            <person name="Lipzen A."/>
            <person name="O'Donnell K."/>
            <person name="Pangilinan J."/>
            <person name="Reynolds N."/>
            <person name="Sandor L."/>
            <person name="Smith M.E."/>
            <person name="Tsang A."/>
            <person name="Grigoriev I.V."/>
            <person name="Stajich J.E."/>
            <person name="Spatafora J.W."/>
        </authorList>
    </citation>
    <scope>NUCLEOTIDE SEQUENCE</scope>
    <source>
        <strain evidence="14">RSA 2281</strain>
    </source>
</reference>
<evidence type="ECO:0000256" key="7">
    <source>
        <dbReference type="ARBA" id="ARBA00023002"/>
    </source>
</evidence>
<dbReference type="SUPFAM" id="SSF52343">
    <property type="entry name" value="Ferredoxin reductase-like, C-terminal NADP-linked domain"/>
    <property type="match status" value="1"/>
</dbReference>
<comment type="caution">
    <text evidence="14">The sequence shown here is derived from an EMBL/GenBank/DDBJ whole genome shotgun (WGS) entry which is preliminary data.</text>
</comment>
<comment type="cofactor">
    <cofactor evidence="1 11 12">
        <name>FAD</name>
        <dbReference type="ChEBI" id="CHEBI:57692"/>
    </cofactor>
</comment>
<dbReference type="InterPro" id="IPR001709">
    <property type="entry name" value="Flavoprot_Pyr_Nucl_cyt_Rdtase"/>
</dbReference>
<dbReference type="GO" id="GO:0090524">
    <property type="term" value="F:cytochrome-b5 reductase activity, acting on NADH"/>
    <property type="evidence" value="ECO:0007669"/>
    <property type="project" value="UniProtKB-EC"/>
</dbReference>
<evidence type="ECO:0000256" key="4">
    <source>
        <dbReference type="ARBA" id="ARBA00022630"/>
    </source>
</evidence>
<dbReference type="InterPro" id="IPR017938">
    <property type="entry name" value="Riboflavin_synthase-like_b-brl"/>
</dbReference>
<keyword evidence="7 12" id="KW-0560">Oxidoreductase</keyword>
<dbReference type="Proteomes" id="UP001209540">
    <property type="component" value="Unassembled WGS sequence"/>
</dbReference>
<sequence>MLATTSVGAYFYFNGLNKAQNRAYADAAEPPKAFSPAEFRAFKLQEVHPYNHNTSIFRFKLPSDQHVSGLHVASCIITRYPIKKKDGSTGYVIRPYTPTSTEETQGYVEFIIKNYPEGKMSKHIHSLKLGDELEIKGPIPKYNWDQNKVEHVGMIAGGTGITPMLQVIRRVFDDHSEDQKTKITLLFTNQTENDILLREELDAYAKKYPDRFKVVYGLDRPPSGWDGHTGFVTKELIRKHLPAPDKPNSIIFVCGPDPMLAAIAGAKAPDKSQGEIGGILKELGYPQDHLYKF</sequence>
<comment type="subcellular location">
    <subcellularLocation>
        <location evidence="2">Mitochondrion outer membrane</location>
        <topology evidence="2">Single-pass membrane protein</topology>
    </subcellularLocation>
</comment>
<proteinExistence type="inferred from homology"/>
<evidence type="ECO:0000256" key="12">
    <source>
        <dbReference type="RuleBase" id="RU361226"/>
    </source>
</evidence>
<dbReference type="Pfam" id="PF00175">
    <property type="entry name" value="NAD_binding_1"/>
    <property type="match status" value="1"/>
</dbReference>
<dbReference type="Gene3D" id="2.40.30.10">
    <property type="entry name" value="Translation factors"/>
    <property type="match status" value="1"/>
</dbReference>
<feature type="binding site" evidence="11">
    <location>
        <position position="119"/>
    </location>
    <ligand>
        <name>FAD</name>
        <dbReference type="ChEBI" id="CHEBI:57692"/>
    </ligand>
</feature>
<dbReference type="GO" id="GO:0005741">
    <property type="term" value="C:mitochondrial outer membrane"/>
    <property type="evidence" value="ECO:0007669"/>
    <property type="project" value="UniProtKB-SubCell"/>
</dbReference>
<comment type="similarity">
    <text evidence="3 12">Belongs to the flavoprotein pyridine nucleotide cytochrome reductase family.</text>
</comment>
<name>A0AAD5JVU0_9FUNG</name>
<evidence type="ECO:0000256" key="11">
    <source>
        <dbReference type="PIRSR" id="PIRSR601834-1"/>
    </source>
</evidence>
<feature type="binding site" evidence="11">
    <location>
        <position position="121"/>
    </location>
    <ligand>
        <name>FAD</name>
        <dbReference type="ChEBI" id="CHEBI:57692"/>
    </ligand>
</feature>
<evidence type="ECO:0000256" key="3">
    <source>
        <dbReference type="ARBA" id="ARBA00006105"/>
    </source>
</evidence>
<gene>
    <name evidence="14" type="ORF">BDA99DRAFT_547895</name>
</gene>
<evidence type="ECO:0000256" key="9">
    <source>
        <dbReference type="ARBA" id="ARBA00023128"/>
    </source>
</evidence>
<dbReference type="EC" id="1.6.2.2" evidence="12"/>
<dbReference type="PROSITE" id="PS51384">
    <property type="entry name" value="FAD_FR"/>
    <property type="match status" value="1"/>
</dbReference>
<dbReference type="InterPro" id="IPR008333">
    <property type="entry name" value="Cbr1-like_FAD-bd_dom"/>
</dbReference>
<dbReference type="PRINTS" id="PR00371">
    <property type="entry name" value="FPNCR"/>
</dbReference>
<keyword evidence="9" id="KW-0496">Mitochondrion</keyword>
<dbReference type="InterPro" id="IPR039261">
    <property type="entry name" value="FNR_nucleotide-bd"/>
</dbReference>
<feature type="binding site" evidence="11">
    <location>
        <position position="113"/>
    </location>
    <ligand>
        <name>FAD</name>
        <dbReference type="ChEBI" id="CHEBI:57692"/>
    </ligand>
</feature>
<evidence type="ECO:0000313" key="15">
    <source>
        <dbReference type="Proteomes" id="UP001209540"/>
    </source>
</evidence>
<feature type="binding site" evidence="11">
    <location>
        <position position="120"/>
    </location>
    <ligand>
        <name>FAD</name>
        <dbReference type="ChEBI" id="CHEBI:57692"/>
    </ligand>
</feature>
<dbReference type="InterPro" id="IPR017927">
    <property type="entry name" value="FAD-bd_FR_type"/>
</dbReference>
<keyword evidence="8 12" id="KW-0520">NAD</keyword>
<dbReference type="PANTHER" id="PTHR19370:SF171">
    <property type="entry name" value="NADH-CYTOCHROME B5 REDUCTASE 2"/>
    <property type="match status" value="1"/>
</dbReference>
<evidence type="ECO:0000256" key="2">
    <source>
        <dbReference type="ARBA" id="ARBA00004572"/>
    </source>
</evidence>
<dbReference type="InterPro" id="IPR001433">
    <property type="entry name" value="OxRdtase_FAD/NAD-bd"/>
</dbReference>
<evidence type="ECO:0000256" key="6">
    <source>
        <dbReference type="ARBA" id="ARBA00022827"/>
    </source>
</evidence>
<dbReference type="FunFam" id="3.40.50.80:FF:000009">
    <property type="entry name" value="NADH-cytochrome b5 reductase"/>
    <property type="match status" value="1"/>
</dbReference>
<evidence type="ECO:0000256" key="10">
    <source>
        <dbReference type="ARBA" id="ARBA00047682"/>
    </source>
</evidence>
<dbReference type="EMBL" id="JAIXMP010000021">
    <property type="protein sequence ID" value="KAI9256619.1"/>
    <property type="molecule type" value="Genomic_DNA"/>
</dbReference>
<feature type="binding site" evidence="11">
    <location>
        <position position="95"/>
    </location>
    <ligand>
        <name>FAD</name>
        <dbReference type="ChEBI" id="CHEBI:57692"/>
    </ligand>
</feature>
<protein>
    <recommendedName>
        <fullName evidence="12">NADH-cytochrome b5 reductase</fullName>
        <ecNumber evidence="12">1.6.2.2</ecNumber>
    </recommendedName>
</protein>